<sequence>MKVEARYTGIGAALGSSPPSPPDKSLGPDLADVLGDERTTLPLVDHVSIKLASSSDKAMLVFEGTVDVSIKSLSERVMREVTFEDFMKAIKATPKQELVVAIDSESVAHGAVWPGKKVTKRMSVCSFVLLSKGEQVCFTVSIKDPENPDLKPFSSHFHDGFNARAMQAEAGYDKDSALPVKNGLNLILTMLEHINTEKGSVV</sequence>
<comment type="caution">
    <text evidence="2">The sequence shown here is derived from an EMBL/GenBank/DDBJ whole genome shotgun (WGS) entry which is preliminary data.</text>
</comment>
<feature type="region of interest" description="Disordered" evidence="1">
    <location>
        <begin position="1"/>
        <end position="27"/>
    </location>
</feature>
<dbReference type="AlphaFoldDB" id="A0A9W7GS31"/>
<proteinExistence type="predicted"/>
<dbReference type="Proteomes" id="UP001165065">
    <property type="component" value="Unassembled WGS sequence"/>
</dbReference>
<organism evidence="2 3">
    <name type="scientific">Triparma columacea</name>
    <dbReference type="NCBI Taxonomy" id="722753"/>
    <lineage>
        <taxon>Eukaryota</taxon>
        <taxon>Sar</taxon>
        <taxon>Stramenopiles</taxon>
        <taxon>Ochrophyta</taxon>
        <taxon>Bolidophyceae</taxon>
        <taxon>Parmales</taxon>
        <taxon>Triparmaceae</taxon>
        <taxon>Triparma</taxon>
    </lineage>
</organism>
<keyword evidence="3" id="KW-1185">Reference proteome</keyword>
<gene>
    <name evidence="2" type="ORF">TrCOL_g18</name>
</gene>
<evidence type="ECO:0000313" key="2">
    <source>
        <dbReference type="EMBL" id="GMI49113.1"/>
    </source>
</evidence>
<protein>
    <submittedName>
        <fullName evidence="2">Uncharacterized protein</fullName>
    </submittedName>
</protein>
<accession>A0A9W7GS31</accession>
<name>A0A9W7GS31_9STRA</name>
<evidence type="ECO:0000313" key="3">
    <source>
        <dbReference type="Proteomes" id="UP001165065"/>
    </source>
</evidence>
<dbReference type="EMBL" id="BRYA01000463">
    <property type="protein sequence ID" value="GMI49113.1"/>
    <property type="molecule type" value="Genomic_DNA"/>
</dbReference>
<reference evidence="3" key="1">
    <citation type="journal article" date="2023" name="Commun. Biol.">
        <title>Genome analysis of Parmales, the sister group of diatoms, reveals the evolutionary specialization of diatoms from phago-mixotrophs to photoautotrophs.</title>
        <authorList>
            <person name="Ban H."/>
            <person name="Sato S."/>
            <person name="Yoshikawa S."/>
            <person name="Yamada K."/>
            <person name="Nakamura Y."/>
            <person name="Ichinomiya M."/>
            <person name="Sato N."/>
            <person name="Blanc-Mathieu R."/>
            <person name="Endo H."/>
            <person name="Kuwata A."/>
            <person name="Ogata H."/>
        </authorList>
    </citation>
    <scope>NUCLEOTIDE SEQUENCE [LARGE SCALE GENOMIC DNA]</scope>
</reference>
<evidence type="ECO:0000256" key="1">
    <source>
        <dbReference type="SAM" id="MobiDB-lite"/>
    </source>
</evidence>
<feature type="non-terminal residue" evidence="2">
    <location>
        <position position="202"/>
    </location>
</feature>